<evidence type="ECO:0000256" key="9">
    <source>
        <dbReference type="ARBA" id="ARBA00023027"/>
    </source>
</evidence>
<dbReference type="InterPro" id="IPR039428">
    <property type="entry name" value="NUOK/Mnh_C1-like"/>
</dbReference>
<dbReference type="NCBIfam" id="NF004321">
    <property type="entry name" value="PRK05715.1-3"/>
    <property type="match status" value="1"/>
</dbReference>
<dbReference type="GO" id="GO:0050136">
    <property type="term" value="F:NADH dehydrogenase (quinone) (non-electrogenic) activity"/>
    <property type="evidence" value="ECO:0007669"/>
    <property type="project" value="UniProtKB-UniRule"/>
</dbReference>
<keyword evidence="8 11" id="KW-1133">Transmembrane helix</keyword>
<dbReference type="PANTHER" id="PTHR11434:SF21">
    <property type="entry name" value="NADH DEHYDROGENASE SUBUNIT 4L-RELATED"/>
    <property type="match status" value="1"/>
</dbReference>
<organism evidence="12 13">
    <name type="scientific">Acidisarcina polymorpha</name>
    <dbReference type="NCBI Taxonomy" id="2211140"/>
    <lineage>
        <taxon>Bacteria</taxon>
        <taxon>Pseudomonadati</taxon>
        <taxon>Acidobacteriota</taxon>
        <taxon>Terriglobia</taxon>
        <taxon>Terriglobales</taxon>
        <taxon>Acidobacteriaceae</taxon>
        <taxon>Acidisarcina</taxon>
    </lineage>
</organism>
<keyword evidence="4 11" id="KW-0813">Transport</keyword>
<protein>
    <recommendedName>
        <fullName evidence="11">NADH-quinone oxidoreductase subunit K</fullName>
        <ecNumber evidence="11">7.1.1.-</ecNumber>
    </recommendedName>
    <alternativeName>
        <fullName evidence="11">NADH dehydrogenase I subunit K</fullName>
    </alternativeName>
    <alternativeName>
        <fullName evidence="11">NDH-1 subunit K</fullName>
    </alternativeName>
</protein>
<evidence type="ECO:0000256" key="6">
    <source>
        <dbReference type="ARBA" id="ARBA00022719"/>
    </source>
</evidence>
<evidence type="ECO:0000256" key="4">
    <source>
        <dbReference type="ARBA" id="ARBA00022448"/>
    </source>
</evidence>
<keyword evidence="6 11" id="KW-0874">Quinone</keyword>
<evidence type="ECO:0000313" key="12">
    <source>
        <dbReference type="EMBL" id="AXC15090.1"/>
    </source>
</evidence>
<comment type="catalytic activity">
    <reaction evidence="11">
        <text>a quinone + NADH + 5 H(+)(in) = a quinol + NAD(+) + 4 H(+)(out)</text>
        <dbReference type="Rhea" id="RHEA:57888"/>
        <dbReference type="ChEBI" id="CHEBI:15378"/>
        <dbReference type="ChEBI" id="CHEBI:24646"/>
        <dbReference type="ChEBI" id="CHEBI:57540"/>
        <dbReference type="ChEBI" id="CHEBI:57945"/>
        <dbReference type="ChEBI" id="CHEBI:132124"/>
    </reaction>
</comment>
<dbReference type="KEGG" id="abas:ACPOL_5846"/>
<dbReference type="PANTHER" id="PTHR11434">
    <property type="entry name" value="NADH-UBIQUINONE OXIDOREDUCTASE SUBUNIT ND4L"/>
    <property type="match status" value="1"/>
</dbReference>
<comment type="similarity">
    <text evidence="3 11">Belongs to the complex I subunit 4L family.</text>
</comment>
<comment type="function">
    <text evidence="1 11">NDH-1 shuttles electrons from NADH, via FMN and iron-sulfur (Fe-S) centers, to quinones in the respiratory chain. The immediate electron acceptor for the enzyme in this species is believed to be ubiquinone. Couples the redox reaction to proton translocation (for every two electrons transferred, four hydrogen ions are translocated across the cytoplasmic membrane), and thus conserves the redox energy in a proton gradient.</text>
</comment>
<dbReference type="GO" id="GO:0005886">
    <property type="term" value="C:plasma membrane"/>
    <property type="evidence" value="ECO:0007669"/>
    <property type="project" value="UniProtKB-SubCell"/>
</dbReference>
<keyword evidence="9 11" id="KW-0520">NAD</keyword>
<dbReference type="OrthoDB" id="9810120at2"/>
<dbReference type="InterPro" id="IPR001133">
    <property type="entry name" value="NADH_UbQ_OxRdtase_chain4L/K"/>
</dbReference>
<accession>A0A2Z5G7Y8</accession>
<evidence type="ECO:0000313" key="13">
    <source>
        <dbReference type="Proteomes" id="UP000253606"/>
    </source>
</evidence>
<dbReference type="GO" id="GO:0042773">
    <property type="term" value="P:ATP synthesis coupled electron transport"/>
    <property type="evidence" value="ECO:0007669"/>
    <property type="project" value="InterPro"/>
</dbReference>
<name>A0A2Z5G7Y8_9BACT</name>
<dbReference type="Gene3D" id="1.10.287.3510">
    <property type="match status" value="1"/>
</dbReference>
<gene>
    <name evidence="11" type="primary">nuoK</name>
    <name evidence="12" type="ORF">ACPOL_5846</name>
</gene>
<dbReference type="EC" id="7.1.1.-" evidence="11"/>
<evidence type="ECO:0000256" key="1">
    <source>
        <dbReference type="ARBA" id="ARBA00002378"/>
    </source>
</evidence>
<evidence type="ECO:0000256" key="2">
    <source>
        <dbReference type="ARBA" id="ARBA00004141"/>
    </source>
</evidence>
<keyword evidence="11" id="KW-1003">Cell membrane</keyword>
<comment type="subcellular location">
    <subcellularLocation>
        <location evidence="11">Cell membrane</location>
        <topology evidence="11">Multi-pass membrane protein</topology>
    </subcellularLocation>
    <subcellularLocation>
        <location evidence="2">Membrane</location>
        <topology evidence="2">Multi-pass membrane protein</topology>
    </subcellularLocation>
</comment>
<dbReference type="GO" id="GO:0030964">
    <property type="term" value="C:NADH dehydrogenase complex"/>
    <property type="evidence" value="ECO:0007669"/>
    <property type="project" value="TreeGrafter"/>
</dbReference>
<dbReference type="AlphaFoldDB" id="A0A2Z5G7Y8"/>
<feature type="transmembrane region" description="Helical" evidence="11">
    <location>
        <begin position="61"/>
        <end position="85"/>
    </location>
</feature>
<comment type="subunit">
    <text evidence="11">NDH-1 is composed of 14 different subunits. Subunits NuoA, H, J, K, L, M, N constitute the membrane sector of the complex.</text>
</comment>
<evidence type="ECO:0000256" key="5">
    <source>
        <dbReference type="ARBA" id="ARBA00022692"/>
    </source>
</evidence>
<dbReference type="HAMAP" id="MF_01456">
    <property type="entry name" value="NDH1_NuoK"/>
    <property type="match status" value="1"/>
</dbReference>
<evidence type="ECO:0000256" key="7">
    <source>
        <dbReference type="ARBA" id="ARBA00022967"/>
    </source>
</evidence>
<keyword evidence="7 11" id="KW-1278">Translocase</keyword>
<sequence>MAVPIAYYLVLSAILFSIGVGAFLIKRNIITVFMSIELMLNAVNLTFVAFAHQWHQVSGQIFVFFVMVVAAAEAAVGLAIIIAVFRTRNTLNVDSVDLMKL</sequence>
<feature type="transmembrane region" description="Helical" evidence="11">
    <location>
        <begin position="6"/>
        <end position="25"/>
    </location>
</feature>
<keyword evidence="13" id="KW-1185">Reference proteome</keyword>
<evidence type="ECO:0000256" key="3">
    <source>
        <dbReference type="ARBA" id="ARBA00010519"/>
    </source>
</evidence>
<dbReference type="NCBIfam" id="NF004320">
    <property type="entry name" value="PRK05715.1-2"/>
    <property type="match status" value="1"/>
</dbReference>
<dbReference type="NCBIfam" id="NF004323">
    <property type="entry name" value="PRK05715.1-5"/>
    <property type="match status" value="1"/>
</dbReference>
<dbReference type="Pfam" id="PF00420">
    <property type="entry name" value="Oxidored_q2"/>
    <property type="match status" value="1"/>
</dbReference>
<evidence type="ECO:0000256" key="10">
    <source>
        <dbReference type="ARBA" id="ARBA00023136"/>
    </source>
</evidence>
<dbReference type="RefSeq" id="WP_114209728.1">
    <property type="nucleotide sequence ID" value="NZ_CP030840.1"/>
</dbReference>
<keyword evidence="10 11" id="KW-0472">Membrane</keyword>
<keyword evidence="11 12" id="KW-0830">Ubiquinone</keyword>
<keyword evidence="5 11" id="KW-0812">Transmembrane</keyword>
<dbReference type="GO" id="GO:0048038">
    <property type="term" value="F:quinone binding"/>
    <property type="evidence" value="ECO:0007669"/>
    <property type="project" value="UniProtKB-KW"/>
</dbReference>
<evidence type="ECO:0000256" key="8">
    <source>
        <dbReference type="ARBA" id="ARBA00022989"/>
    </source>
</evidence>
<reference evidence="12 13" key="1">
    <citation type="journal article" date="2018" name="Front. Microbiol.">
        <title>Hydrolytic Capabilities as a Key to Environmental Success: Chitinolytic and Cellulolytic Acidobacteria From Acidic Sub-arctic Soils and Boreal Peatlands.</title>
        <authorList>
            <person name="Belova S.E."/>
            <person name="Ravin N.V."/>
            <person name="Pankratov T.A."/>
            <person name="Rakitin A.L."/>
            <person name="Ivanova A.A."/>
            <person name="Beletsky A.V."/>
            <person name="Mardanov A.V."/>
            <person name="Sinninghe Damste J.S."/>
            <person name="Dedysh S.N."/>
        </authorList>
    </citation>
    <scope>NUCLEOTIDE SEQUENCE [LARGE SCALE GENOMIC DNA]</scope>
    <source>
        <strain evidence="12 13">SBC82</strain>
    </source>
</reference>
<dbReference type="FunFam" id="1.10.287.3510:FF:000001">
    <property type="entry name" value="NADH-quinone oxidoreductase subunit K"/>
    <property type="match status" value="1"/>
</dbReference>
<evidence type="ECO:0000256" key="11">
    <source>
        <dbReference type="HAMAP-Rule" id="MF_01456"/>
    </source>
</evidence>
<dbReference type="Proteomes" id="UP000253606">
    <property type="component" value="Chromosome"/>
</dbReference>
<proteinExistence type="inferred from homology"/>
<dbReference type="EMBL" id="CP030840">
    <property type="protein sequence ID" value="AXC15090.1"/>
    <property type="molecule type" value="Genomic_DNA"/>
</dbReference>
<feature type="transmembrane region" description="Helical" evidence="11">
    <location>
        <begin position="32"/>
        <end position="55"/>
    </location>
</feature>